<dbReference type="EC" id="1.17.99.6" evidence="9"/>
<keyword evidence="8 9" id="KW-0411">Iron-sulfur</keyword>
<dbReference type="GO" id="GO:0052693">
    <property type="term" value="F:epoxyqueuosine reductase activity"/>
    <property type="evidence" value="ECO:0007669"/>
    <property type="project" value="UniProtKB-UniRule"/>
</dbReference>
<comment type="cofactor">
    <cofactor evidence="9">
        <name>cob(II)alamin</name>
        <dbReference type="ChEBI" id="CHEBI:16304"/>
    </cofactor>
</comment>
<feature type="binding site" evidence="9">
    <location>
        <begin position="257"/>
        <end position="258"/>
    </location>
    <ligand>
        <name>cob(II)alamin</name>
        <dbReference type="ChEBI" id="CHEBI:16304"/>
    </ligand>
</feature>
<keyword evidence="7 9" id="KW-0408">Iron</keyword>
<gene>
    <name evidence="9" type="primary">queG</name>
    <name evidence="11" type="ordered locus">Solca_1345</name>
</gene>
<dbReference type="NCBIfam" id="TIGR00276">
    <property type="entry name" value="tRNA epoxyqueuosine(34) reductase QueG"/>
    <property type="match status" value="1"/>
</dbReference>
<evidence type="ECO:0000256" key="2">
    <source>
        <dbReference type="ARBA" id="ARBA00022490"/>
    </source>
</evidence>
<keyword evidence="5 9" id="KW-0671">Queuosine biosynthesis</keyword>
<dbReference type="EMBL" id="CP003349">
    <property type="protein sequence ID" value="AFD06432.1"/>
    <property type="molecule type" value="Genomic_DNA"/>
</dbReference>
<dbReference type="HOGENOM" id="CLU_030790_0_0_10"/>
<evidence type="ECO:0000256" key="7">
    <source>
        <dbReference type="ARBA" id="ARBA00023004"/>
    </source>
</evidence>
<accession>H8KTH4</accession>
<keyword evidence="3 9" id="KW-0819">tRNA processing</keyword>
<feature type="active site" description="Proton donor" evidence="9">
    <location>
        <position position="150"/>
    </location>
</feature>
<dbReference type="Gene3D" id="3.30.70.20">
    <property type="match status" value="1"/>
</dbReference>
<feature type="binding site" evidence="9">
    <location>
        <position position="264"/>
    </location>
    <ligand>
        <name>[4Fe-4S] cluster</name>
        <dbReference type="ChEBI" id="CHEBI:49883"/>
        <label>1</label>
    </ligand>
</feature>
<evidence type="ECO:0000256" key="5">
    <source>
        <dbReference type="ARBA" id="ARBA00022785"/>
    </source>
</evidence>
<evidence type="ECO:0000313" key="11">
    <source>
        <dbReference type="EMBL" id="AFD06432.1"/>
    </source>
</evidence>
<evidence type="ECO:0000256" key="1">
    <source>
        <dbReference type="ARBA" id="ARBA00022485"/>
    </source>
</evidence>
<evidence type="ECO:0000256" key="8">
    <source>
        <dbReference type="ARBA" id="ARBA00023014"/>
    </source>
</evidence>
<dbReference type="Proteomes" id="UP000007590">
    <property type="component" value="Chromosome"/>
</dbReference>
<keyword evidence="4 9" id="KW-0479">Metal-binding</keyword>
<comment type="catalytic activity">
    <reaction evidence="9">
        <text>epoxyqueuosine(34) in tRNA + AH2 = queuosine(34) in tRNA + A + H2O</text>
        <dbReference type="Rhea" id="RHEA:32159"/>
        <dbReference type="Rhea" id="RHEA-COMP:18571"/>
        <dbReference type="Rhea" id="RHEA-COMP:18582"/>
        <dbReference type="ChEBI" id="CHEBI:13193"/>
        <dbReference type="ChEBI" id="CHEBI:15377"/>
        <dbReference type="ChEBI" id="CHEBI:17499"/>
        <dbReference type="ChEBI" id="CHEBI:194431"/>
        <dbReference type="ChEBI" id="CHEBI:194443"/>
        <dbReference type="EC" id="1.17.99.6"/>
    </reaction>
</comment>
<dbReference type="HAMAP" id="MF_00916">
    <property type="entry name" value="QueG"/>
    <property type="match status" value="1"/>
</dbReference>
<dbReference type="GO" id="GO:0046872">
    <property type="term" value="F:metal ion binding"/>
    <property type="evidence" value="ECO:0007669"/>
    <property type="project" value="UniProtKB-KW"/>
</dbReference>
<feature type="binding site" evidence="9">
    <location>
        <position position="230"/>
    </location>
    <ligand>
        <name>[4Fe-4S] cluster</name>
        <dbReference type="ChEBI" id="CHEBI:49883"/>
        <label>2</label>
    </ligand>
</feature>
<dbReference type="Pfam" id="PF13484">
    <property type="entry name" value="Fer4_16"/>
    <property type="match status" value="1"/>
</dbReference>
<evidence type="ECO:0000256" key="4">
    <source>
        <dbReference type="ARBA" id="ARBA00022723"/>
    </source>
</evidence>
<comment type="similarity">
    <text evidence="9">Belongs to the QueG family.</text>
</comment>
<feature type="binding site" evidence="9">
    <location>
        <position position="207"/>
    </location>
    <ligand>
        <name>[4Fe-4S] cluster</name>
        <dbReference type="ChEBI" id="CHEBI:49883"/>
        <label>1</label>
    </ligand>
</feature>
<dbReference type="InterPro" id="IPR013542">
    <property type="entry name" value="QueG_DUF1730"/>
</dbReference>
<keyword evidence="2 9" id="KW-0963">Cytoplasm</keyword>
<feature type="binding site" evidence="9">
    <location>
        <position position="260"/>
    </location>
    <ligand>
        <name>[4Fe-4S] cluster</name>
        <dbReference type="ChEBI" id="CHEBI:49883"/>
        <label>2</label>
    </ligand>
</feature>
<feature type="binding site" evidence="9">
    <location>
        <position position="257"/>
    </location>
    <ligand>
        <name>[4Fe-4S] cluster</name>
        <dbReference type="ChEBI" id="CHEBI:49883"/>
        <label>2</label>
    </ligand>
</feature>
<evidence type="ECO:0000313" key="12">
    <source>
        <dbReference type="Proteomes" id="UP000007590"/>
    </source>
</evidence>
<dbReference type="PANTHER" id="PTHR30002:SF4">
    <property type="entry name" value="EPOXYQUEUOSINE REDUCTASE"/>
    <property type="match status" value="1"/>
</dbReference>
<dbReference type="SUPFAM" id="SSF46548">
    <property type="entry name" value="alpha-helical ferredoxin"/>
    <property type="match status" value="1"/>
</dbReference>
<dbReference type="InterPro" id="IPR017896">
    <property type="entry name" value="4Fe4S_Fe-S-bd"/>
</dbReference>
<evidence type="ECO:0000256" key="3">
    <source>
        <dbReference type="ARBA" id="ARBA00022694"/>
    </source>
</evidence>
<dbReference type="PROSITE" id="PS00198">
    <property type="entry name" value="4FE4S_FER_1"/>
    <property type="match status" value="1"/>
</dbReference>
<comment type="subunit">
    <text evidence="9">Monomer.</text>
</comment>
<feature type="binding site" evidence="9">
    <location>
        <position position="78"/>
    </location>
    <ligand>
        <name>cob(II)alamin</name>
        <dbReference type="ChEBI" id="CHEBI:16304"/>
    </ligand>
</feature>
<feature type="binding site" evidence="9">
    <location>
        <position position="297"/>
    </location>
    <ligand>
        <name>tRNA</name>
        <dbReference type="ChEBI" id="CHEBI:17843"/>
    </ligand>
</feature>
<name>H8KTH4_SOLCM</name>
<dbReference type="GO" id="GO:0008616">
    <property type="term" value="P:tRNA queuosine(34) biosynthetic process"/>
    <property type="evidence" value="ECO:0007669"/>
    <property type="project" value="UniProtKB-UniRule"/>
</dbReference>
<comment type="caution">
    <text evidence="9">Lacks conserved residue(s) required for the propagation of feature annotation.</text>
</comment>
<dbReference type="KEGG" id="scn:Solca_1345"/>
<feature type="binding site" evidence="9">
    <location>
        <position position="210"/>
    </location>
    <ligand>
        <name>[4Fe-4S] cluster</name>
        <dbReference type="ChEBI" id="CHEBI:49883"/>
        <label>1</label>
    </ligand>
</feature>
<keyword evidence="9" id="KW-0170">Cobalt</keyword>
<proteinExistence type="inferred from homology"/>
<evidence type="ECO:0000256" key="6">
    <source>
        <dbReference type="ARBA" id="ARBA00023002"/>
    </source>
</evidence>
<feature type="domain" description="4Fe-4S ferredoxin-type" evidence="10">
    <location>
        <begin position="192"/>
        <end position="224"/>
    </location>
</feature>
<feature type="binding site" evidence="9">
    <location>
        <position position="214"/>
    </location>
    <ligand>
        <name>[4Fe-4S] cluster</name>
        <dbReference type="ChEBI" id="CHEBI:49883"/>
        <label>2</label>
    </ligand>
</feature>
<evidence type="ECO:0000259" key="10">
    <source>
        <dbReference type="PROSITE" id="PS51379"/>
    </source>
</evidence>
<reference evidence="11" key="1">
    <citation type="submission" date="2012-02" db="EMBL/GenBank/DDBJ databases">
        <title>The complete genome of Solitalea canadensis DSM 3403.</title>
        <authorList>
            <consortium name="US DOE Joint Genome Institute (JGI-PGF)"/>
            <person name="Lucas S."/>
            <person name="Copeland A."/>
            <person name="Lapidus A."/>
            <person name="Glavina del Rio T."/>
            <person name="Dalin E."/>
            <person name="Tice H."/>
            <person name="Bruce D."/>
            <person name="Goodwin L."/>
            <person name="Pitluck S."/>
            <person name="Peters L."/>
            <person name="Ovchinnikova G."/>
            <person name="Lu M."/>
            <person name="Kyrpides N."/>
            <person name="Mavromatis K."/>
            <person name="Ivanova N."/>
            <person name="Brettin T."/>
            <person name="Detter J.C."/>
            <person name="Han C."/>
            <person name="Larimer F."/>
            <person name="Land M."/>
            <person name="Hauser L."/>
            <person name="Markowitz V."/>
            <person name="Cheng J.-F."/>
            <person name="Hugenholtz P."/>
            <person name="Woyke T."/>
            <person name="Wu D."/>
            <person name="Spring S."/>
            <person name="Schroeder M."/>
            <person name="Kopitz M."/>
            <person name="Brambilla E."/>
            <person name="Klenk H.-P."/>
            <person name="Eisen J.A."/>
        </authorList>
    </citation>
    <scope>NUCLEOTIDE SEQUENCE</scope>
    <source>
        <strain evidence="11">DSM 3403</strain>
    </source>
</reference>
<dbReference type="STRING" id="929556.Solca_1345"/>
<keyword evidence="12" id="KW-1185">Reference proteome</keyword>
<comment type="pathway">
    <text evidence="9">tRNA modification; tRNA-queuosine biosynthesis.</text>
</comment>
<feature type="binding site" evidence="9">
    <location>
        <position position="185"/>
    </location>
    <ligand>
        <name>cob(II)alamin</name>
        <dbReference type="ChEBI" id="CHEBI:16304"/>
    </ligand>
</feature>
<keyword evidence="6 9" id="KW-0560">Oxidoreductase</keyword>
<feature type="binding site" evidence="9">
    <location>
        <position position="174"/>
    </location>
    <ligand>
        <name>cob(II)alamin</name>
        <dbReference type="ChEBI" id="CHEBI:16304"/>
    </ligand>
</feature>
<dbReference type="Pfam" id="PF08331">
    <property type="entry name" value="QueG_DUF1730"/>
    <property type="match status" value="1"/>
</dbReference>
<keyword evidence="1 9" id="KW-0004">4Fe-4S</keyword>
<dbReference type="GO" id="GO:0005737">
    <property type="term" value="C:cytoplasm"/>
    <property type="evidence" value="ECO:0007669"/>
    <property type="project" value="UniProtKB-SubCell"/>
</dbReference>
<feature type="binding site" evidence="9">
    <location>
        <position position="239"/>
    </location>
    <ligand>
        <name>tRNA</name>
        <dbReference type="ChEBI" id="CHEBI:17843"/>
    </ligand>
</feature>
<dbReference type="InterPro" id="IPR017900">
    <property type="entry name" value="4Fe4S_Fe_S_CS"/>
</dbReference>
<comment type="cofactor">
    <cofactor evidence="9">
        <name>[4Fe-4S] cluster</name>
        <dbReference type="ChEBI" id="CHEBI:49883"/>
    </cofactor>
    <text evidence="9">Binds 2 [4Fe-4S] clusters per monomer.</text>
</comment>
<dbReference type="eggNOG" id="COG1600">
    <property type="taxonomic scope" value="Bacteria"/>
</dbReference>
<feature type="binding site" evidence="9">
    <location>
        <position position="204"/>
    </location>
    <ligand>
        <name>[4Fe-4S] cluster</name>
        <dbReference type="ChEBI" id="CHEBI:49883"/>
        <label>1</label>
    </ligand>
</feature>
<dbReference type="PROSITE" id="PS51379">
    <property type="entry name" value="4FE4S_FER_2"/>
    <property type="match status" value="1"/>
</dbReference>
<keyword evidence="9" id="KW-0846">Cobalamin</keyword>
<comment type="subcellular location">
    <subcellularLocation>
        <location evidence="9">Cytoplasm</location>
    </subcellularLocation>
</comment>
<dbReference type="PANTHER" id="PTHR30002">
    <property type="entry name" value="EPOXYQUEUOSINE REDUCTASE"/>
    <property type="match status" value="1"/>
</dbReference>
<evidence type="ECO:0000256" key="9">
    <source>
        <dbReference type="HAMAP-Rule" id="MF_00916"/>
    </source>
</evidence>
<feature type="binding site" evidence="9">
    <location>
        <position position="232"/>
    </location>
    <ligand>
        <name>cob(II)alamin</name>
        <dbReference type="ChEBI" id="CHEBI:16304"/>
    </ligand>
</feature>
<protein>
    <recommendedName>
        <fullName evidence="9">Epoxyqueuosine reductase</fullName>
        <ecNumber evidence="9">1.17.99.6</ecNumber>
    </recommendedName>
    <alternativeName>
        <fullName evidence="9">Queuosine biosynthesis protein QueG</fullName>
    </alternativeName>
</protein>
<dbReference type="InterPro" id="IPR004453">
    <property type="entry name" value="QueG"/>
</dbReference>
<dbReference type="GO" id="GO:0031419">
    <property type="term" value="F:cobalamin binding"/>
    <property type="evidence" value="ECO:0007669"/>
    <property type="project" value="UniProtKB-KW"/>
</dbReference>
<organism evidence="11 12">
    <name type="scientific">Solitalea canadensis (strain ATCC 29591 / DSM 3403 / JCM 21819 / LMG 8368 / NBRC 15130 / NCIMB 12057 / USAM 9D)</name>
    <name type="common">Flexibacter canadensis</name>
    <dbReference type="NCBI Taxonomy" id="929556"/>
    <lineage>
        <taxon>Bacteria</taxon>
        <taxon>Pseudomonadati</taxon>
        <taxon>Bacteroidota</taxon>
        <taxon>Sphingobacteriia</taxon>
        <taxon>Sphingobacteriales</taxon>
        <taxon>Sphingobacteriaceae</taxon>
        <taxon>Solitalea</taxon>
    </lineage>
</organism>
<sequence length="328" mass="37833">MQLSRTIYNCVFLRSVSKMALIEKNTQLIKAEALRLGFLHCGIAQATFLENEAPRLEKWLMNNNNGEMKYMENYFDMRLDPRKLVDGAKSVISLALNYYTDEVPEDFQAPKISKYAYGTDYHFVIKDKLKELLHFIRENIGDVNGRAFVDSAPIMDKAWAQRAGLGWMGKHSNILSKKRGSFFFLAELVIDLELKYDHPVADHCGECTRCIDACPTQAITSSYIVDGSKCISYLTIELKNEIPTAFKSKMDNWMFGCDVCQDVCPWNRFSIVHNEPSFNPHPDLLKLKKTDWQEITNEVFKSLFKKSAVKRTKFEGLNRNIRFLMNES</sequence>
<comment type="function">
    <text evidence="9">Catalyzes the conversion of epoxyqueuosine (oQ) to queuosine (Q), which is a hypermodified base found in the wobble positions of tRNA(Asp), tRNA(Asn), tRNA(His) and tRNA(Tyr).</text>
</comment>
<dbReference type="AlphaFoldDB" id="H8KTH4"/>
<feature type="binding site" evidence="9">
    <location>
        <position position="150"/>
    </location>
    <ligand>
        <name>cob(II)alamin</name>
        <dbReference type="ChEBI" id="CHEBI:16304"/>
    </ligand>
</feature>
<dbReference type="GO" id="GO:0051539">
    <property type="term" value="F:4 iron, 4 sulfur cluster binding"/>
    <property type="evidence" value="ECO:0007669"/>
    <property type="project" value="UniProtKB-KW"/>
</dbReference>
<dbReference type="UniPathway" id="UPA00392"/>